<name>A0A7W2F917_9BURK</name>
<evidence type="ECO:0000313" key="1">
    <source>
        <dbReference type="EMBL" id="MBA5687370.1"/>
    </source>
</evidence>
<reference evidence="1 2" key="1">
    <citation type="submission" date="2020-07" db="EMBL/GenBank/DDBJ databases">
        <title>Novel species isolated from subtropical streams in China.</title>
        <authorList>
            <person name="Lu H."/>
        </authorList>
    </citation>
    <scope>NUCLEOTIDE SEQUENCE [LARGE SCALE GENOMIC DNA]</scope>
    <source>
        <strain evidence="1 2">LX47W</strain>
    </source>
</reference>
<dbReference type="SUPFAM" id="SSF55961">
    <property type="entry name" value="Bet v1-like"/>
    <property type="match status" value="1"/>
</dbReference>
<evidence type="ECO:0000313" key="2">
    <source>
        <dbReference type="Proteomes" id="UP000573499"/>
    </source>
</evidence>
<dbReference type="RefSeq" id="WP_182153220.1">
    <property type="nucleotide sequence ID" value="NZ_JACEZU010000004.1"/>
</dbReference>
<gene>
    <name evidence="1" type="ORF">H3H39_09965</name>
</gene>
<comment type="caution">
    <text evidence="1">The sequence shown here is derived from an EMBL/GenBank/DDBJ whole genome shotgun (WGS) entry which is preliminary data.</text>
</comment>
<dbReference type="Gene3D" id="3.30.530.20">
    <property type="match status" value="1"/>
</dbReference>
<protein>
    <submittedName>
        <fullName evidence="1">SRPBCC family protein</fullName>
    </submittedName>
</protein>
<proteinExistence type="predicted"/>
<dbReference type="InterPro" id="IPR023393">
    <property type="entry name" value="START-like_dom_sf"/>
</dbReference>
<dbReference type="EMBL" id="JACEZU010000004">
    <property type="protein sequence ID" value="MBA5687370.1"/>
    <property type="molecule type" value="Genomic_DNA"/>
</dbReference>
<sequence>MWTHEESMETTATPAQVWRLFADVAGWKQWNAGIERIAIHGPFARGTTFDMQPPGSEPFTSTLLDVEENIGFTDETVIDGTRVVVHHGIAVVAPGRTRVVYRTEITGPAAAEFGPMVTGDFPDVLQALKRRLEQGA</sequence>
<dbReference type="AlphaFoldDB" id="A0A7W2F917"/>
<keyword evidence="2" id="KW-1185">Reference proteome</keyword>
<dbReference type="Pfam" id="PF10604">
    <property type="entry name" value="Polyketide_cyc2"/>
    <property type="match status" value="1"/>
</dbReference>
<accession>A0A7W2F917</accession>
<dbReference type="InterPro" id="IPR019587">
    <property type="entry name" value="Polyketide_cyclase/dehydratase"/>
</dbReference>
<dbReference type="Proteomes" id="UP000573499">
    <property type="component" value="Unassembled WGS sequence"/>
</dbReference>
<organism evidence="1 2">
    <name type="scientific">Rugamonas apoptosis</name>
    <dbReference type="NCBI Taxonomy" id="2758570"/>
    <lineage>
        <taxon>Bacteria</taxon>
        <taxon>Pseudomonadati</taxon>
        <taxon>Pseudomonadota</taxon>
        <taxon>Betaproteobacteria</taxon>
        <taxon>Burkholderiales</taxon>
        <taxon>Oxalobacteraceae</taxon>
        <taxon>Telluria group</taxon>
        <taxon>Rugamonas</taxon>
    </lineage>
</organism>